<evidence type="ECO:0000313" key="3">
    <source>
        <dbReference type="Proteomes" id="UP000192927"/>
    </source>
</evidence>
<feature type="compositionally biased region" description="Basic and acidic residues" evidence="1">
    <location>
        <begin position="252"/>
        <end position="262"/>
    </location>
</feature>
<feature type="compositionally biased region" description="Basic and acidic residues" evidence="1">
    <location>
        <begin position="292"/>
        <end position="309"/>
    </location>
</feature>
<organism evidence="2 3">
    <name type="scientific">Lasallia pustulata</name>
    <dbReference type="NCBI Taxonomy" id="136370"/>
    <lineage>
        <taxon>Eukaryota</taxon>
        <taxon>Fungi</taxon>
        <taxon>Dikarya</taxon>
        <taxon>Ascomycota</taxon>
        <taxon>Pezizomycotina</taxon>
        <taxon>Lecanoromycetes</taxon>
        <taxon>OSLEUM clade</taxon>
        <taxon>Umbilicariomycetidae</taxon>
        <taxon>Umbilicariales</taxon>
        <taxon>Umbilicariaceae</taxon>
        <taxon>Lasallia</taxon>
    </lineage>
</organism>
<dbReference type="AlphaFoldDB" id="A0A1W5D7S5"/>
<dbReference type="EMBL" id="FWEW01003479">
    <property type="protein sequence ID" value="SLM39228.1"/>
    <property type="molecule type" value="Genomic_DNA"/>
</dbReference>
<evidence type="ECO:0000313" key="2">
    <source>
        <dbReference type="EMBL" id="SLM39228.1"/>
    </source>
</evidence>
<feature type="region of interest" description="Disordered" evidence="1">
    <location>
        <begin position="235"/>
        <end position="262"/>
    </location>
</feature>
<evidence type="ECO:0000256" key="1">
    <source>
        <dbReference type="SAM" id="MobiDB-lite"/>
    </source>
</evidence>
<keyword evidence="3" id="KW-1185">Reference proteome</keyword>
<protein>
    <submittedName>
        <fullName evidence="2">Uncharacterized protein</fullName>
    </submittedName>
</protein>
<feature type="compositionally biased region" description="Basic and acidic residues" evidence="1">
    <location>
        <begin position="235"/>
        <end position="245"/>
    </location>
</feature>
<dbReference type="Proteomes" id="UP000192927">
    <property type="component" value="Unassembled WGS sequence"/>
</dbReference>
<feature type="compositionally biased region" description="Basic and acidic residues" evidence="1">
    <location>
        <begin position="316"/>
        <end position="328"/>
    </location>
</feature>
<proteinExistence type="predicted"/>
<reference evidence="3" key="1">
    <citation type="submission" date="2017-03" db="EMBL/GenBank/DDBJ databases">
        <authorList>
            <person name="Sharma R."/>
            <person name="Thines M."/>
        </authorList>
    </citation>
    <scope>NUCLEOTIDE SEQUENCE [LARGE SCALE GENOMIC DNA]</scope>
</reference>
<accession>A0A1W5D7S5</accession>
<sequence>MSYSLQGLGQIVKLKGAENYEAWYKSTRAIARLNGVWELFTGETVKPTPPVKPTVPVDDPKYDPKYKDWQDLYERKLDKYNTKYGHTLGLLGMTLEEAPKDQLGELILESPKEQMDFLKQKYKVTGYTAVYQALGKIWKNQTAKDYSTPIESANKIKKAKTKLKDMNKPLPDFFWMSIFLHGLDDGYISFVTQMLNLNLNQKDTEGKVKDPELDEVINQLIQQELHSAVINTKDAVKEMQTDNKRPNTGGLKSDKKKEKGDTKGDGCYTCGYINHQQPTCWFAHPELGTEEWREKNKERIKELKKDPKNPKANSAKKSDMESKDERKNRSMFVRARSAKLVKAKDLE</sequence>
<feature type="region of interest" description="Disordered" evidence="1">
    <location>
        <begin position="292"/>
        <end position="347"/>
    </location>
</feature>
<name>A0A1W5D7S5_9LECA</name>